<proteinExistence type="predicted"/>
<dbReference type="AlphaFoldDB" id="A0A803M169"/>
<reference evidence="4" key="1">
    <citation type="journal article" date="2017" name="Nature">
        <title>The genome of Chenopodium quinoa.</title>
        <authorList>
            <person name="Jarvis D.E."/>
            <person name="Ho Y.S."/>
            <person name="Lightfoot D.J."/>
            <person name="Schmoeckel S.M."/>
            <person name="Li B."/>
            <person name="Borm T.J.A."/>
            <person name="Ohyanagi H."/>
            <person name="Mineta K."/>
            <person name="Michell C.T."/>
            <person name="Saber N."/>
            <person name="Kharbatia N.M."/>
            <person name="Rupper R.R."/>
            <person name="Sharp A.R."/>
            <person name="Dally N."/>
            <person name="Boughton B.A."/>
            <person name="Woo Y.H."/>
            <person name="Gao G."/>
            <person name="Schijlen E.G.W.M."/>
            <person name="Guo X."/>
            <person name="Momin A.A."/>
            <person name="Negrao S."/>
            <person name="Al-Babili S."/>
            <person name="Gehring C."/>
            <person name="Roessner U."/>
            <person name="Jung C."/>
            <person name="Murphy K."/>
            <person name="Arold S.T."/>
            <person name="Gojobori T."/>
            <person name="van der Linden C.G."/>
            <person name="van Loo E.N."/>
            <person name="Jellen E.N."/>
            <person name="Maughan P.J."/>
            <person name="Tester M."/>
        </authorList>
    </citation>
    <scope>NUCLEOTIDE SEQUENCE [LARGE SCALE GENOMIC DNA]</scope>
    <source>
        <strain evidence="4">cv. PI 614886</strain>
    </source>
</reference>
<dbReference type="EnsemblPlants" id="AUR62021701-RA">
    <property type="protein sequence ID" value="AUR62021701-RA:cds"/>
    <property type="gene ID" value="AUR62021701"/>
</dbReference>
<dbReference type="GO" id="GO:0008270">
    <property type="term" value="F:zinc ion binding"/>
    <property type="evidence" value="ECO:0007669"/>
    <property type="project" value="InterPro"/>
</dbReference>
<dbReference type="RefSeq" id="XP_021761642.1">
    <property type="nucleotide sequence ID" value="XM_021905950.1"/>
</dbReference>
<dbReference type="OrthoDB" id="338816at2759"/>
<dbReference type="GeneID" id="110726472"/>
<evidence type="ECO:0000313" key="4">
    <source>
        <dbReference type="EnsemblPlants" id="AUR62021701-RA:cds"/>
    </source>
</evidence>
<dbReference type="Pfam" id="PF23134">
    <property type="entry name" value="TRIP4_3rd"/>
    <property type="match status" value="1"/>
</dbReference>
<evidence type="ECO:0000313" key="5">
    <source>
        <dbReference type="Proteomes" id="UP000596660"/>
    </source>
</evidence>
<feature type="domain" description="Activating signal cointegrator 1 third" evidence="3">
    <location>
        <begin position="246"/>
        <end position="296"/>
    </location>
</feature>
<feature type="region of interest" description="Disordered" evidence="1">
    <location>
        <begin position="303"/>
        <end position="327"/>
    </location>
</feature>
<dbReference type="Gramene" id="AUR62021701-RA">
    <property type="protein sequence ID" value="AUR62021701-RA:cds"/>
    <property type="gene ID" value="AUR62021701"/>
</dbReference>
<feature type="region of interest" description="Disordered" evidence="1">
    <location>
        <begin position="93"/>
        <end position="143"/>
    </location>
</feature>
<dbReference type="KEGG" id="cqi:110726472"/>
<dbReference type="Pfam" id="PF06221">
    <property type="entry name" value="zf-C2HC5"/>
    <property type="match status" value="1"/>
</dbReference>
<sequence>MESPGQWLEKELNELCKKVDTAFDFDSDMISGLVSYCEFAPPLDAKEYLDNIVGEEAGKTVIQEYLRRRGYSPSPEAVGAPASKLQAYVKPSADEGLTSGAKKPSRAQKEASASNNQNSKVKIEAAESGNRQQNNSRKKKGGKVISLAEAAKGSIVYQQGKPCSCQARRHKLVSNCLSCGKIVCEQEGEGPCNFCGALVLKEGSTYAGLEVSAVPETEAEVAANAYAKRLVDFDRNAAARTSVIDDQSDYYDEGNSWLSMEEKELLRKKQEEIKADEEAKRKRVVVAFDLVGRRVLLNQDDASEPESGLNILRPPDQREASRVKPNPTLQVQPVFIDPGPREKPLKAKHSSKGLNKGLCLEISGRVQHDRSDFKHFVEEPLGSSSANDYLQGQSWNGVTHLEDDAECSAY</sequence>
<feature type="compositionally biased region" description="Polar residues" evidence="1">
    <location>
        <begin position="111"/>
        <end position="120"/>
    </location>
</feature>
<dbReference type="PANTHER" id="PTHR12963">
    <property type="entry name" value="THYROID RECEPTOR INTERACTING PROTEIN RELATED"/>
    <property type="match status" value="1"/>
</dbReference>
<organism evidence="4 5">
    <name type="scientific">Chenopodium quinoa</name>
    <name type="common">Quinoa</name>
    <dbReference type="NCBI Taxonomy" id="63459"/>
    <lineage>
        <taxon>Eukaryota</taxon>
        <taxon>Viridiplantae</taxon>
        <taxon>Streptophyta</taxon>
        <taxon>Embryophyta</taxon>
        <taxon>Tracheophyta</taxon>
        <taxon>Spermatophyta</taxon>
        <taxon>Magnoliopsida</taxon>
        <taxon>eudicotyledons</taxon>
        <taxon>Gunneridae</taxon>
        <taxon>Pentapetalae</taxon>
        <taxon>Caryophyllales</taxon>
        <taxon>Chenopodiaceae</taxon>
        <taxon>Chenopodioideae</taxon>
        <taxon>Atripliceae</taxon>
        <taxon>Chenopodium</taxon>
    </lineage>
</organism>
<feature type="domain" description="TRIP4/RQT4 C2HC5-type zinc finger" evidence="2">
    <location>
        <begin position="161"/>
        <end position="202"/>
    </location>
</feature>
<dbReference type="Proteomes" id="UP000596660">
    <property type="component" value="Unplaced"/>
</dbReference>
<dbReference type="InterPro" id="IPR056993">
    <property type="entry name" value="TRIP4_3rd_dom"/>
</dbReference>
<gene>
    <name evidence="4" type="primary">LOC110726472</name>
</gene>
<dbReference type="GO" id="GO:0045893">
    <property type="term" value="P:positive regulation of DNA-templated transcription"/>
    <property type="evidence" value="ECO:0007669"/>
    <property type="project" value="TreeGrafter"/>
</dbReference>
<dbReference type="GO" id="GO:0072344">
    <property type="term" value="P:rescue of stalled ribosome"/>
    <property type="evidence" value="ECO:0007669"/>
    <property type="project" value="InterPro"/>
</dbReference>
<dbReference type="PANTHER" id="PTHR12963:SF4">
    <property type="entry name" value="ACTIVATING SIGNAL COINTEGRATOR 1"/>
    <property type="match status" value="1"/>
</dbReference>
<dbReference type="InterPro" id="IPR039128">
    <property type="entry name" value="TRIP4-like"/>
</dbReference>
<keyword evidence="5" id="KW-1185">Reference proteome</keyword>
<accession>A0A803M169</accession>
<dbReference type="GO" id="GO:0180022">
    <property type="term" value="C:RQC-trigger complex"/>
    <property type="evidence" value="ECO:0007669"/>
    <property type="project" value="InterPro"/>
</dbReference>
<dbReference type="OMA" id="FQQGRPC"/>
<evidence type="ECO:0008006" key="6">
    <source>
        <dbReference type="Google" id="ProtNLM"/>
    </source>
</evidence>
<evidence type="ECO:0000256" key="1">
    <source>
        <dbReference type="SAM" id="MobiDB-lite"/>
    </source>
</evidence>
<name>A0A803M169_CHEQI</name>
<dbReference type="InterPro" id="IPR009349">
    <property type="entry name" value="TRIP4/RQT4_C2HC5_Znf"/>
</dbReference>
<evidence type="ECO:0000259" key="2">
    <source>
        <dbReference type="Pfam" id="PF06221"/>
    </source>
</evidence>
<evidence type="ECO:0000259" key="3">
    <source>
        <dbReference type="Pfam" id="PF23134"/>
    </source>
</evidence>
<protein>
    <recommendedName>
        <fullName evidence="6">Zinc finger C2HC5-type domain-containing protein</fullName>
    </recommendedName>
</protein>
<reference evidence="4" key="2">
    <citation type="submission" date="2021-03" db="UniProtKB">
        <authorList>
            <consortium name="EnsemblPlants"/>
        </authorList>
    </citation>
    <scope>IDENTIFICATION</scope>
</reference>
<dbReference type="RefSeq" id="XP_021761643.1">
    <property type="nucleotide sequence ID" value="XM_021905951.1"/>
</dbReference>
<dbReference type="GO" id="GO:0005634">
    <property type="term" value="C:nucleus"/>
    <property type="evidence" value="ECO:0007669"/>
    <property type="project" value="InterPro"/>
</dbReference>